<comment type="caution">
    <text evidence="3">The sequence shown here is derived from an EMBL/GenBank/DDBJ whole genome shotgun (WGS) entry which is preliminary data.</text>
</comment>
<dbReference type="EMBL" id="QSKW01000045">
    <property type="protein sequence ID" value="RHE90900.1"/>
    <property type="molecule type" value="Genomic_DNA"/>
</dbReference>
<dbReference type="InterPro" id="IPR029058">
    <property type="entry name" value="AB_hydrolase_fold"/>
</dbReference>
<dbReference type="SUPFAM" id="SSF53474">
    <property type="entry name" value="alpha/beta-Hydrolases"/>
    <property type="match status" value="1"/>
</dbReference>
<keyword evidence="3" id="KW-0378">Hydrolase</keyword>
<keyword evidence="1" id="KW-0812">Transmembrane</keyword>
<dbReference type="InterPro" id="IPR000073">
    <property type="entry name" value="AB_hydrolase_1"/>
</dbReference>
<evidence type="ECO:0000313" key="4">
    <source>
        <dbReference type="Proteomes" id="UP000286271"/>
    </source>
</evidence>
<gene>
    <name evidence="3" type="ORF">DW707_16985</name>
</gene>
<organism evidence="3 4">
    <name type="scientific">Roseburia inulinivorans</name>
    <dbReference type="NCBI Taxonomy" id="360807"/>
    <lineage>
        <taxon>Bacteria</taxon>
        <taxon>Bacillati</taxon>
        <taxon>Bacillota</taxon>
        <taxon>Clostridia</taxon>
        <taxon>Lachnospirales</taxon>
        <taxon>Lachnospiraceae</taxon>
        <taxon>Roseburia</taxon>
    </lineage>
</organism>
<dbReference type="Proteomes" id="UP000286271">
    <property type="component" value="Unassembled WGS sequence"/>
</dbReference>
<keyword evidence="1" id="KW-0472">Membrane</keyword>
<evidence type="ECO:0000313" key="3">
    <source>
        <dbReference type="EMBL" id="RHE90900.1"/>
    </source>
</evidence>
<protein>
    <submittedName>
        <fullName evidence="3">Alpha/beta hydrolase</fullName>
    </submittedName>
</protein>
<evidence type="ECO:0000256" key="1">
    <source>
        <dbReference type="SAM" id="Phobius"/>
    </source>
</evidence>
<accession>A0A3R6AYV8</accession>
<name>A0A3R6AYV8_9FIRM</name>
<dbReference type="RefSeq" id="WP_118587959.1">
    <property type="nucleotide sequence ID" value="NZ_QRVS01000059.1"/>
</dbReference>
<dbReference type="Pfam" id="PF00561">
    <property type="entry name" value="Abhydrolase_1"/>
    <property type="match status" value="1"/>
</dbReference>
<dbReference type="Gene3D" id="3.40.50.1820">
    <property type="entry name" value="alpha/beta hydrolase"/>
    <property type="match status" value="1"/>
</dbReference>
<dbReference type="AlphaFoldDB" id="A0A3R6AYV8"/>
<dbReference type="PANTHER" id="PTHR43329">
    <property type="entry name" value="EPOXIDE HYDROLASE"/>
    <property type="match status" value="1"/>
</dbReference>
<sequence>MKIVLNMCIKVIIIIIVILTLFLAISFIRHKICLSNEKDLLTPLGELVEVDGHNMSIYVEGEGNHTLVFLSGSGTCSPILDFKSLYSLLSDDYRIIVVEKFGYGFSDIVDSDRDIDTVLGQTRTALDKAGINGPYVLCPHSMSGIEALYWAQQYPDEVEAIIGLDMAVPEYYDEMKISIPMMKLGQYAAALGVTRWISGISESGAIKYGTLTDNEKEIYRAVFYNRTATITMINEAKEIKESASVVKAYGVPQVPMLLFISNGSGGTGFDEKTWRTIPKEYISKSDSAIYIELDCPHYVHDYMYEEISSEIKNFFN</sequence>
<proteinExistence type="predicted"/>
<evidence type="ECO:0000259" key="2">
    <source>
        <dbReference type="Pfam" id="PF00561"/>
    </source>
</evidence>
<dbReference type="GO" id="GO:0016787">
    <property type="term" value="F:hydrolase activity"/>
    <property type="evidence" value="ECO:0007669"/>
    <property type="project" value="UniProtKB-KW"/>
</dbReference>
<feature type="domain" description="AB hydrolase-1" evidence="2">
    <location>
        <begin position="67"/>
        <end position="170"/>
    </location>
</feature>
<keyword evidence="1" id="KW-1133">Transmembrane helix</keyword>
<reference evidence="3 4" key="1">
    <citation type="submission" date="2018-08" db="EMBL/GenBank/DDBJ databases">
        <title>A genome reference for cultivated species of the human gut microbiota.</title>
        <authorList>
            <person name="Zou Y."/>
            <person name="Xue W."/>
            <person name="Luo G."/>
        </authorList>
    </citation>
    <scope>NUCLEOTIDE SEQUENCE [LARGE SCALE GENOMIC DNA]</scope>
    <source>
        <strain evidence="3 4">AM27-11</strain>
    </source>
</reference>
<feature type="transmembrane region" description="Helical" evidence="1">
    <location>
        <begin position="7"/>
        <end position="28"/>
    </location>
</feature>